<feature type="compositionally biased region" description="Low complexity" evidence="1">
    <location>
        <begin position="50"/>
        <end position="78"/>
    </location>
</feature>
<protein>
    <submittedName>
        <fullName evidence="2">Uncharacterized protein</fullName>
    </submittedName>
</protein>
<feature type="region of interest" description="Disordered" evidence="1">
    <location>
        <begin position="47"/>
        <end position="78"/>
    </location>
</feature>
<evidence type="ECO:0000313" key="2">
    <source>
        <dbReference type="EMBL" id="CDI80257.1"/>
    </source>
</evidence>
<evidence type="ECO:0000256" key="1">
    <source>
        <dbReference type="SAM" id="MobiDB-lite"/>
    </source>
</evidence>
<accession>U6GL06</accession>
<name>U6GL06_EIMAC</name>
<dbReference type="AlphaFoldDB" id="U6GL06"/>
<reference evidence="2" key="2">
    <citation type="submission" date="2013-10" db="EMBL/GenBank/DDBJ databases">
        <authorList>
            <person name="Aslett M."/>
        </authorList>
    </citation>
    <scope>NUCLEOTIDE SEQUENCE [LARGE SCALE GENOMIC DNA]</scope>
    <source>
        <strain evidence="2">Houghton</strain>
    </source>
</reference>
<sequence>MLGIEPATFGLSIEDNKENCFSLHRIFFDLRSSNLLLIHLNRDPNNAFDSSSSSSSSSSSNEQQQWAEQQQQQLQQQQQNHVLQQYQQRTEHEDQTVVAAVFINEEGKGALLGYRWILHD</sequence>
<dbReference type="EMBL" id="HG671168">
    <property type="protein sequence ID" value="CDI80257.1"/>
    <property type="molecule type" value="Genomic_DNA"/>
</dbReference>
<dbReference type="RefSeq" id="XP_013249756.1">
    <property type="nucleotide sequence ID" value="XM_013394302.1"/>
</dbReference>
<gene>
    <name evidence="2" type="ORF">EAH_00050150</name>
</gene>
<dbReference type="GeneID" id="25273085"/>
<reference evidence="2" key="1">
    <citation type="submission" date="2013-10" db="EMBL/GenBank/DDBJ databases">
        <title>Genomic analysis of the causative agents of coccidiosis in chickens.</title>
        <authorList>
            <person name="Reid A.J."/>
            <person name="Blake D."/>
            <person name="Billington K."/>
            <person name="Browne H."/>
            <person name="Dunn M."/>
            <person name="Hung S."/>
            <person name="Kawahara F."/>
            <person name="Miranda-Saavedra D."/>
            <person name="Mourier T."/>
            <person name="Nagra H."/>
            <person name="Otto T.D."/>
            <person name="Rawlings N."/>
            <person name="Sanchez A."/>
            <person name="Sanders M."/>
            <person name="Subramaniam C."/>
            <person name="Tay Y."/>
            <person name="Dear P."/>
            <person name="Doerig C."/>
            <person name="Gruber A."/>
            <person name="Parkinson J."/>
            <person name="Shirley M."/>
            <person name="Wan K.L."/>
            <person name="Berriman M."/>
            <person name="Tomley F."/>
            <person name="Pain A."/>
        </authorList>
    </citation>
    <scope>NUCLEOTIDE SEQUENCE [LARGE SCALE GENOMIC DNA]</scope>
    <source>
        <strain evidence="2">Houghton</strain>
    </source>
</reference>
<organism evidence="2 3">
    <name type="scientific">Eimeria acervulina</name>
    <name type="common">Coccidian parasite</name>
    <dbReference type="NCBI Taxonomy" id="5801"/>
    <lineage>
        <taxon>Eukaryota</taxon>
        <taxon>Sar</taxon>
        <taxon>Alveolata</taxon>
        <taxon>Apicomplexa</taxon>
        <taxon>Conoidasida</taxon>
        <taxon>Coccidia</taxon>
        <taxon>Eucoccidiorida</taxon>
        <taxon>Eimeriorina</taxon>
        <taxon>Eimeriidae</taxon>
        <taxon>Eimeria</taxon>
    </lineage>
</organism>
<proteinExistence type="predicted"/>
<keyword evidence="3" id="KW-1185">Reference proteome</keyword>
<dbReference type="VEuPathDB" id="ToxoDB:EAH_00050150"/>
<evidence type="ECO:0000313" key="3">
    <source>
        <dbReference type="Proteomes" id="UP000018050"/>
    </source>
</evidence>
<dbReference type="Proteomes" id="UP000018050">
    <property type="component" value="Unassembled WGS sequence"/>
</dbReference>